<evidence type="ECO:0000259" key="2">
    <source>
        <dbReference type="PROSITE" id="PS00028"/>
    </source>
</evidence>
<feature type="compositionally biased region" description="Basic and acidic residues" evidence="1">
    <location>
        <begin position="473"/>
        <end position="502"/>
    </location>
</feature>
<feature type="region of interest" description="Disordered" evidence="1">
    <location>
        <begin position="469"/>
        <end position="548"/>
    </location>
</feature>
<evidence type="ECO:0000313" key="4">
    <source>
        <dbReference type="Proteomes" id="UP001497525"/>
    </source>
</evidence>
<gene>
    <name evidence="3" type="ORF">CDAUBV1_LOCUS9016</name>
</gene>
<accession>A0AAV2TIG7</accession>
<feature type="compositionally biased region" description="Basic residues" evidence="1">
    <location>
        <begin position="372"/>
        <end position="388"/>
    </location>
</feature>
<dbReference type="GO" id="GO:0006357">
    <property type="term" value="P:regulation of transcription by RNA polymerase II"/>
    <property type="evidence" value="ECO:0007669"/>
    <property type="project" value="TreeGrafter"/>
</dbReference>
<dbReference type="PANTHER" id="PTHR21564:SF5">
    <property type="entry name" value="SCRIBBLER, ISOFORM J"/>
    <property type="match status" value="1"/>
</dbReference>
<dbReference type="InterPro" id="IPR040010">
    <property type="entry name" value="ZN608/ZN609"/>
</dbReference>
<dbReference type="InterPro" id="IPR013087">
    <property type="entry name" value="Znf_C2H2_type"/>
</dbReference>
<proteinExistence type="predicted"/>
<feature type="region of interest" description="Disordered" evidence="1">
    <location>
        <begin position="825"/>
        <end position="862"/>
    </location>
</feature>
<feature type="region of interest" description="Disordered" evidence="1">
    <location>
        <begin position="342"/>
        <end position="395"/>
    </location>
</feature>
<comment type="caution">
    <text evidence="3">The sequence shown here is derived from an EMBL/GenBank/DDBJ whole genome shotgun (WGS) entry which is preliminary data.</text>
</comment>
<dbReference type="GO" id="GO:0005634">
    <property type="term" value="C:nucleus"/>
    <property type="evidence" value="ECO:0007669"/>
    <property type="project" value="TreeGrafter"/>
</dbReference>
<feature type="domain" description="C2H2-type" evidence="2">
    <location>
        <begin position="442"/>
        <end position="465"/>
    </location>
</feature>
<organism evidence="3 4">
    <name type="scientific">Calicophoron daubneyi</name>
    <name type="common">Rumen fluke</name>
    <name type="synonym">Paramphistomum daubneyi</name>
    <dbReference type="NCBI Taxonomy" id="300641"/>
    <lineage>
        <taxon>Eukaryota</taxon>
        <taxon>Metazoa</taxon>
        <taxon>Spiralia</taxon>
        <taxon>Lophotrochozoa</taxon>
        <taxon>Platyhelminthes</taxon>
        <taxon>Trematoda</taxon>
        <taxon>Digenea</taxon>
        <taxon>Plagiorchiida</taxon>
        <taxon>Pronocephalata</taxon>
        <taxon>Paramphistomoidea</taxon>
        <taxon>Paramphistomidae</taxon>
        <taxon>Calicophoron</taxon>
    </lineage>
</organism>
<evidence type="ECO:0000256" key="1">
    <source>
        <dbReference type="SAM" id="MobiDB-lite"/>
    </source>
</evidence>
<feature type="region of interest" description="Disordered" evidence="1">
    <location>
        <begin position="573"/>
        <end position="621"/>
    </location>
</feature>
<protein>
    <recommendedName>
        <fullName evidence="2">C2H2-type domain-containing protein</fullName>
    </recommendedName>
</protein>
<evidence type="ECO:0000313" key="3">
    <source>
        <dbReference type="EMBL" id="CAL5134923.1"/>
    </source>
</evidence>
<dbReference type="PROSITE" id="PS00028">
    <property type="entry name" value="ZINC_FINGER_C2H2_1"/>
    <property type="match status" value="1"/>
</dbReference>
<sequence length="908" mass="96027">MRQRLSPLAFHFDENAVRAIGNPTASSNTVMADASVALTPQSIFAAVSPRLVSISPVLSRIQSPMSNSKSVVGLRNSHVNNPLNACKPDGDSSKMTNRAMVHKMRKKNKMRRSGLHHPVNGEAARNLHSLKMTIRRTSQSHKIDSGLCAIVNPGEDTKPTDIISINGLPLCADTQMRFYGSSTGTTPALRNGSIVVDACTSTVDSATLTEPDLLGPCEAGTKVVVEGVVWLETAGMLVLNIQWRGRAYMGTLMDVSKQNFGPSCMDRGVISALSLLRGRKGISYGSPGRMRSRGASQYHRRRSSQLSRNHVLGASVTTRSAAAAAAATSARESSSRQYDFSTVCSSDASDNHSNVPCDTAVNNSTSSYAHRGGARRKRRRGASGRPYRRINPAASSRLTCRDSLDGAADDVQSNVNLRAPAGLGSPPVSEEPHSPHPVAFTCPYPGCEKTFCDLVSMRYHFALGHTVQSETTVHSDHTEMTQLEKSEKPQDDEIQTSKKEAKTASQTQKHCDDSTPSSPPPPLGRAHSTKGHGSDSNENSMVLAPGDDAYDNLAPPRLHRIVSIAESVNGLSQTFASSSPSKHDAPTSPEVNDEPPAPSPAYSDISDDGTVPPEHNVPFLGSQDAQLNNVNNKLLQSGQAVLSPALSCHLSSNGLEFPNSANGSPSFSSPLVNHSGSAARQNPPNGLYFPVGFLSPNPPTCNGMPANTTSVSLTSKGLGVLGNGVNRDRGSTTAVPSSLRPSYAGAQPSTFQLHPSKNLCTSNGPVPATLPAHIPGVNAVSAFPIGGELPHSAPVVCSQSMSGRGPISSTMSWYPTASIVTASESSRNSVPATQSSLRCSSSTGFGTPERSRSIPSPIIQTAPTPESVRSVINELQSRSANFGSVPVDVLSNQFATVAGRLPFMYRPK</sequence>
<feature type="compositionally biased region" description="Polar residues" evidence="1">
    <location>
        <begin position="825"/>
        <end position="845"/>
    </location>
</feature>
<feature type="compositionally biased region" description="Polar residues" evidence="1">
    <location>
        <begin position="342"/>
        <end position="368"/>
    </location>
</feature>
<reference evidence="3" key="1">
    <citation type="submission" date="2024-06" db="EMBL/GenBank/DDBJ databases">
        <authorList>
            <person name="Liu X."/>
            <person name="Lenzi L."/>
            <person name="Haldenby T S."/>
            <person name="Uol C."/>
        </authorList>
    </citation>
    <scope>NUCLEOTIDE SEQUENCE</scope>
</reference>
<dbReference type="Proteomes" id="UP001497525">
    <property type="component" value="Unassembled WGS sequence"/>
</dbReference>
<dbReference type="PANTHER" id="PTHR21564">
    <property type="entry name" value="BRAKELESS PROTEIN"/>
    <property type="match status" value="1"/>
</dbReference>
<feature type="compositionally biased region" description="Polar residues" evidence="1">
    <location>
        <begin position="731"/>
        <end position="740"/>
    </location>
</feature>
<feature type="region of interest" description="Disordered" evidence="1">
    <location>
        <begin position="722"/>
        <end position="748"/>
    </location>
</feature>
<name>A0AAV2TIG7_CALDB</name>
<dbReference type="AlphaFoldDB" id="A0AAV2TIG7"/>
<dbReference type="EMBL" id="CAXLJL010000234">
    <property type="protein sequence ID" value="CAL5134923.1"/>
    <property type="molecule type" value="Genomic_DNA"/>
</dbReference>
<feature type="region of interest" description="Disordered" evidence="1">
    <location>
        <begin position="284"/>
        <end position="309"/>
    </location>
</feature>